<evidence type="ECO:0000313" key="2">
    <source>
        <dbReference type="Proteomes" id="UP000052022"/>
    </source>
</evidence>
<dbReference type="InterPro" id="IPR021508">
    <property type="entry name" value="Gp17-like"/>
</dbReference>
<keyword evidence="2" id="KW-1185">Reference proteome</keyword>
<dbReference type="Proteomes" id="UP000052022">
    <property type="component" value="Unassembled WGS sequence"/>
</dbReference>
<dbReference type="Pfam" id="PF11367">
    <property type="entry name" value="Tail_completion_gp17"/>
    <property type="match status" value="1"/>
</dbReference>
<dbReference type="InterPro" id="IPR053745">
    <property type="entry name" value="Viral_Tail_Comp_sf"/>
</dbReference>
<dbReference type="OrthoDB" id="7644395at2"/>
<dbReference type="EMBL" id="CYSD01000042">
    <property type="protein sequence ID" value="CUH81629.1"/>
    <property type="molecule type" value="Genomic_DNA"/>
</dbReference>
<name>A0A0P1GZ18_9RHOB</name>
<reference evidence="1 2" key="1">
    <citation type="submission" date="2015-09" db="EMBL/GenBank/DDBJ databases">
        <authorList>
            <consortium name="Swine Surveillance"/>
        </authorList>
    </citation>
    <scope>NUCLEOTIDE SEQUENCE [LARGE SCALE GENOMIC DNA]</scope>
    <source>
        <strain evidence="1 2">CECT 7557</strain>
    </source>
</reference>
<proteinExistence type="predicted"/>
<sequence length="134" mass="14191">MTYALASSFQTAVYQCLLGDAEVQAAVGTAIYDALPTGTLPDLYVTLGAEEALDRSDSSGAGALHMFTVTLRAESAGFARAKTAAAAICDALLAADLTLERGRVVGLWFDRARAERMSDGTRRIALRFTARLEA</sequence>
<evidence type="ECO:0000313" key="1">
    <source>
        <dbReference type="EMBL" id="CUH81629.1"/>
    </source>
</evidence>
<gene>
    <name evidence="1" type="ORF">TRM7557_03518</name>
</gene>
<dbReference type="STRING" id="928856.SAMN04488049_102355"/>
<protein>
    <recommendedName>
        <fullName evidence="3">DUF3168 domain-containing protein</fullName>
    </recommendedName>
</protein>
<accession>A0A0P1GZ18</accession>
<dbReference type="Gene3D" id="3.30.2000.30">
    <property type="match status" value="1"/>
</dbReference>
<dbReference type="AlphaFoldDB" id="A0A0P1GZ18"/>
<evidence type="ECO:0008006" key="3">
    <source>
        <dbReference type="Google" id="ProtNLM"/>
    </source>
</evidence>
<organism evidence="1 2">
    <name type="scientific">Tritonibacter multivorans</name>
    <dbReference type="NCBI Taxonomy" id="928856"/>
    <lineage>
        <taxon>Bacteria</taxon>
        <taxon>Pseudomonadati</taxon>
        <taxon>Pseudomonadota</taxon>
        <taxon>Alphaproteobacteria</taxon>
        <taxon>Rhodobacterales</taxon>
        <taxon>Paracoccaceae</taxon>
        <taxon>Tritonibacter</taxon>
    </lineage>
</organism>
<dbReference type="RefSeq" id="WP_058291481.1">
    <property type="nucleotide sequence ID" value="NZ_CYSD01000042.1"/>
</dbReference>